<dbReference type="PANTHER" id="PTHR42648:SF31">
    <property type="entry name" value="RNA-DIRECTED DNA POLYMERASE"/>
    <property type="match status" value="1"/>
</dbReference>
<dbReference type="SUPFAM" id="SSF53098">
    <property type="entry name" value="Ribonuclease H-like"/>
    <property type="match status" value="1"/>
</dbReference>
<dbReference type="InterPro" id="IPR036397">
    <property type="entry name" value="RNaseH_sf"/>
</dbReference>
<keyword evidence="2" id="KW-1185">Reference proteome</keyword>
<reference evidence="1 2" key="1">
    <citation type="journal article" date="2022" name="Nat. Genet.">
        <title>Improved pea reference genome and pan-genome highlight genomic features and evolutionary characteristics.</title>
        <authorList>
            <person name="Yang T."/>
            <person name="Liu R."/>
            <person name="Luo Y."/>
            <person name="Hu S."/>
            <person name="Wang D."/>
            <person name="Wang C."/>
            <person name="Pandey M.K."/>
            <person name="Ge S."/>
            <person name="Xu Q."/>
            <person name="Li N."/>
            <person name="Li G."/>
            <person name="Huang Y."/>
            <person name="Saxena R.K."/>
            <person name="Ji Y."/>
            <person name="Li M."/>
            <person name="Yan X."/>
            <person name="He Y."/>
            <person name="Liu Y."/>
            <person name="Wang X."/>
            <person name="Xiang C."/>
            <person name="Varshney R.K."/>
            <person name="Ding H."/>
            <person name="Gao S."/>
            <person name="Zong X."/>
        </authorList>
    </citation>
    <scope>NUCLEOTIDE SEQUENCE [LARGE SCALE GENOMIC DNA]</scope>
    <source>
        <strain evidence="1 2">cv. Zhongwan 6</strain>
    </source>
</reference>
<dbReference type="Gene3D" id="3.30.420.10">
    <property type="entry name" value="Ribonuclease H-like superfamily/Ribonuclease H"/>
    <property type="match status" value="1"/>
</dbReference>
<accession>A0A9D4YEE5</accession>
<evidence type="ECO:0000313" key="2">
    <source>
        <dbReference type="Proteomes" id="UP001058974"/>
    </source>
</evidence>
<name>A0A9D4YEE5_PEA</name>
<dbReference type="Proteomes" id="UP001058974">
    <property type="component" value="Chromosome 2"/>
</dbReference>
<sequence>MEYRDSKLLSFLCEKGTLSEFSCLYTSQQNGQVERKHRHILDSVYAMLISVSCLKRTWGEATLTTVHIINRPPSSFLGSETYARFYSELSTSYDVPSTFDNNVSIVVHALTTNELPPRVRNPPTYLRDYRWFSTMFHLHEP</sequence>
<organism evidence="1 2">
    <name type="scientific">Pisum sativum</name>
    <name type="common">Garden pea</name>
    <name type="synonym">Lathyrus oleraceus</name>
    <dbReference type="NCBI Taxonomy" id="3888"/>
    <lineage>
        <taxon>Eukaryota</taxon>
        <taxon>Viridiplantae</taxon>
        <taxon>Streptophyta</taxon>
        <taxon>Embryophyta</taxon>
        <taxon>Tracheophyta</taxon>
        <taxon>Spermatophyta</taxon>
        <taxon>Magnoliopsida</taxon>
        <taxon>eudicotyledons</taxon>
        <taxon>Gunneridae</taxon>
        <taxon>Pentapetalae</taxon>
        <taxon>rosids</taxon>
        <taxon>fabids</taxon>
        <taxon>Fabales</taxon>
        <taxon>Fabaceae</taxon>
        <taxon>Papilionoideae</taxon>
        <taxon>50 kb inversion clade</taxon>
        <taxon>NPAAA clade</taxon>
        <taxon>Hologalegina</taxon>
        <taxon>IRL clade</taxon>
        <taxon>Fabeae</taxon>
        <taxon>Lathyrus</taxon>
    </lineage>
</organism>
<dbReference type="InterPro" id="IPR012337">
    <property type="entry name" value="RNaseH-like_sf"/>
</dbReference>
<dbReference type="PANTHER" id="PTHR42648">
    <property type="entry name" value="TRANSPOSASE, PUTATIVE-RELATED"/>
    <property type="match status" value="1"/>
</dbReference>
<gene>
    <name evidence="1" type="ORF">KIW84_022434</name>
</gene>
<dbReference type="AlphaFoldDB" id="A0A9D4YEE5"/>
<dbReference type="GO" id="GO:0003676">
    <property type="term" value="F:nucleic acid binding"/>
    <property type="evidence" value="ECO:0007669"/>
    <property type="project" value="InterPro"/>
</dbReference>
<dbReference type="InterPro" id="IPR039537">
    <property type="entry name" value="Retrotran_Ty1/copia-like"/>
</dbReference>
<dbReference type="Gramene" id="Psat02G0243400-T1">
    <property type="protein sequence ID" value="KAI5436000.1"/>
    <property type="gene ID" value="KIW84_022434"/>
</dbReference>
<protein>
    <recommendedName>
        <fullName evidence="3">Integrase catalytic domain-containing protein</fullName>
    </recommendedName>
</protein>
<evidence type="ECO:0008006" key="3">
    <source>
        <dbReference type="Google" id="ProtNLM"/>
    </source>
</evidence>
<comment type="caution">
    <text evidence="1">The sequence shown here is derived from an EMBL/GenBank/DDBJ whole genome shotgun (WGS) entry which is preliminary data.</text>
</comment>
<dbReference type="EMBL" id="JAMSHJ010000002">
    <property type="protein sequence ID" value="KAI5436000.1"/>
    <property type="molecule type" value="Genomic_DNA"/>
</dbReference>
<evidence type="ECO:0000313" key="1">
    <source>
        <dbReference type="EMBL" id="KAI5436000.1"/>
    </source>
</evidence>
<proteinExistence type="predicted"/>